<evidence type="ECO:0000313" key="5">
    <source>
        <dbReference type="Proteomes" id="UP001054945"/>
    </source>
</evidence>
<dbReference type="EMBL" id="BPLR01017756">
    <property type="protein sequence ID" value="GIY94195.1"/>
    <property type="molecule type" value="Genomic_DNA"/>
</dbReference>
<protein>
    <submittedName>
        <fullName evidence="4">Chaoptin</fullName>
    </submittedName>
</protein>
<evidence type="ECO:0000256" key="3">
    <source>
        <dbReference type="SAM" id="SignalP"/>
    </source>
</evidence>
<dbReference type="InterPro" id="IPR001611">
    <property type="entry name" value="Leu-rich_rpt"/>
</dbReference>
<evidence type="ECO:0000256" key="1">
    <source>
        <dbReference type="ARBA" id="ARBA00022614"/>
    </source>
</evidence>
<dbReference type="SUPFAM" id="SSF52058">
    <property type="entry name" value="L domain-like"/>
    <property type="match status" value="1"/>
</dbReference>
<comment type="caution">
    <text evidence="4">The sequence shown here is derived from an EMBL/GenBank/DDBJ whole genome shotgun (WGS) entry which is preliminary data.</text>
</comment>
<dbReference type="InterPro" id="IPR003591">
    <property type="entry name" value="Leu-rich_rpt_typical-subtyp"/>
</dbReference>
<dbReference type="InterPro" id="IPR050333">
    <property type="entry name" value="SLRP"/>
</dbReference>
<reference evidence="4 5" key="1">
    <citation type="submission" date="2021-06" db="EMBL/GenBank/DDBJ databases">
        <title>Caerostris extrusa draft genome.</title>
        <authorList>
            <person name="Kono N."/>
            <person name="Arakawa K."/>
        </authorList>
    </citation>
    <scope>NUCLEOTIDE SEQUENCE [LARGE SCALE GENOMIC DNA]</scope>
</reference>
<dbReference type="Gene3D" id="3.80.10.10">
    <property type="entry name" value="Ribonuclease Inhibitor"/>
    <property type="match status" value="1"/>
</dbReference>
<accession>A0AAV4XGN9</accession>
<dbReference type="Proteomes" id="UP001054945">
    <property type="component" value="Unassembled WGS sequence"/>
</dbReference>
<name>A0AAV4XGN9_CAEEX</name>
<keyword evidence="2" id="KW-0677">Repeat</keyword>
<organism evidence="4 5">
    <name type="scientific">Caerostris extrusa</name>
    <name type="common">Bark spider</name>
    <name type="synonym">Caerostris bankana</name>
    <dbReference type="NCBI Taxonomy" id="172846"/>
    <lineage>
        <taxon>Eukaryota</taxon>
        <taxon>Metazoa</taxon>
        <taxon>Ecdysozoa</taxon>
        <taxon>Arthropoda</taxon>
        <taxon>Chelicerata</taxon>
        <taxon>Arachnida</taxon>
        <taxon>Araneae</taxon>
        <taxon>Araneomorphae</taxon>
        <taxon>Entelegynae</taxon>
        <taxon>Araneoidea</taxon>
        <taxon>Araneidae</taxon>
        <taxon>Caerostris</taxon>
    </lineage>
</organism>
<dbReference type="GO" id="GO:0005615">
    <property type="term" value="C:extracellular space"/>
    <property type="evidence" value="ECO:0007669"/>
    <property type="project" value="TreeGrafter"/>
</dbReference>
<evidence type="ECO:0000256" key="2">
    <source>
        <dbReference type="ARBA" id="ARBA00022737"/>
    </source>
</evidence>
<dbReference type="Pfam" id="PF13855">
    <property type="entry name" value="LRR_8"/>
    <property type="match status" value="2"/>
</dbReference>
<proteinExistence type="predicted"/>
<keyword evidence="1" id="KW-0433">Leucine-rich repeat</keyword>
<dbReference type="InterPro" id="IPR032675">
    <property type="entry name" value="LRR_dom_sf"/>
</dbReference>
<dbReference type="AlphaFoldDB" id="A0AAV4XGN9"/>
<keyword evidence="3" id="KW-0732">Signal</keyword>
<dbReference type="PANTHER" id="PTHR45712">
    <property type="entry name" value="AGAP008170-PA"/>
    <property type="match status" value="1"/>
</dbReference>
<keyword evidence="5" id="KW-1185">Reference proteome</keyword>
<feature type="chain" id="PRO_5044022651" evidence="3">
    <location>
        <begin position="19"/>
        <end position="318"/>
    </location>
</feature>
<sequence length="318" mass="35859">MAILLSTLTVMMIGLTEAKPGNDLCTFNPLCTCRRSHHEVICHGVPFSEFPTFPSEEIYQVTILRSGLEVLHHNFLEGSSIASLHLMQNQLSRISSKAFGGLENILTTLDLSFNQLDDSILVALSPLGSLQWINLKGNHLEEVHPSKWSQMNSKNVINSLFLSSNHITHIPEGAFAILSNLVLLDVEGNLIHDVDSHSFPISLQSLSLSNNILKKVPLHAIYNLKNLRYLYMSGNLFRKLPSPFHLQTPRLEKLEISNNMLTQISEFVFNGSFTIKELHLDFNFIRTLSARSFKAQLLRGWCWLTIGSVRCIRMHSLA</sequence>
<dbReference type="PROSITE" id="PS51450">
    <property type="entry name" value="LRR"/>
    <property type="match status" value="1"/>
</dbReference>
<gene>
    <name evidence="4" type="primary">chp_0</name>
    <name evidence="4" type="ORF">CEXT_360711</name>
</gene>
<dbReference type="SMART" id="SM00369">
    <property type="entry name" value="LRR_TYP"/>
    <property type="match status" value="8"/>
</dbReference>
<dbReference type="SMART" id="SM00364">
    <property type="entry name" value="LRR_BAC"/>
    <property type="match status" value="4"/>
</dbReference>
<evidence type="ECO:0000313" key="4">
    <source>
        <dbReference type="EMBL" id="GIY94195.1"/>
    </source>
</evidence>
<feature type="signal peptide" evidence="3">
    <location>
        <begin position="1"/>
        <end position="18"/>
    </location>
</feature>
<dbReference type="PANTHER" id="PTHR45712:SF22">
    <property type="entry name" value="INSULIN-LIKE GROWTH FACTOR-BINDING PROTEIN COMPLEX ACID LABILE SUBUNIT"/>
    <property type="match status" value="1"/>
</dbReference>